<evidence type="ECO:0000256" key="9">
    <source>
        <dbReference type="ARBA" id="ARBA00044673"/>
    </source>
</evidence>
<dbReference type="STRING" id="1459636.NTE_00854"/>
<evidence type="ECO:0000256" key="3">
    <source>
        <dbReference type="ARBA" id="ARBA00022679"/>
    </source>
</evidence>
<dbReference type="Proteomes" id="UP000028194">
    <property type="component" value="Chromosome"/>
</dbReference>
<keyword evidence="12" id="KW-1185">Reference proteome</keyword>
<evidence type="ECO:0000256" key="6">
    <source>
        <dbReference type="ARBA" id="ARBA00022840"/>
    </source>
</evidence>
<dbReference type="GO" id="GO:0051734">
    <property type="term" value="F:ATP-dependent polynucleotide 5'-hydroxyl-kinase activity"/>
    <property type="evidence" value="ECO:0007669"/>
    <property type="project" value="UniProtKB-EC"/>
</dbReference>
<dbReference type="HOGENOM" id="CLU_738896_0_0_2"/>
<sequence length="374" mass="39976">MAPSAVQMVRGPATVQVIGRCHVLGMDVSLRTIEVRAGKALPFELDADCKLDVQGGESWIAGADNAGTCMWQEIAENILALGSAAATTVVVMVVGATDTGKSTFSTYLANLALGRGIVPCIVDGDIGQGDLAPPTALGAAVIKEQVVDLRDAQAGLFEFVGAITPAGAEKLVAQKLKSLVGRMKKTMMMTTTATPAAASLKIVNTDGYSDPLYKWMLASVVSPDVVICMGQDSSNNNNDLARALLSRWELFVAPSSSAQVLKTHSERVGRRMEQYIRHVGDGLVSKSTDAARFFYRNRPIPRNAVLALGPEGMFVALGSRRRIAGFGVIESMDAHQVSIRTGVQDFSTIHASEIRLRKNHEERITFFSSQARGP</sequence>
<evidence type="ECO:0000259" key="10">
    <source>
        <dbReference type="Pfam" id="PF16575"/>
    </source>
</evidence>
<keyword evidence="3" id="KW-0808">Transferase</keyword>
<dbReference type="eggNOG" id="arCOG04127">
    <property type="taxonomic scope" value="Archaea"/>
</dbReference>
<dbReference type="InterPro" id="IPR045116">
    <property type="entry name" value="Clp1/Grc3"/>
</dbReference>
<dbReference type="InterPro" id="IPR032319">
    <property type="entry name" value="CLP1_P"/>
</dbReference>
<reference evidence="11 12" key="1">
    <citation type="journal article" date="2014" name="PLoS ONE">
        <title>Genome Sequence of Candidatus Nitrososphaera evergladensis from Group I.1b Enriched from Everglades Soil Reveals Novel Genomic Features of the Ammonia-Oxidizing Archaea.</title>
        <authorList>
            <person name="Zhalnina K.V."/>
            <person name="Dias R."/>
            <person name="Leonard M.T."/>
            <person name="Dorr de Quadros P."/>
            <person name="Camargo F.A."/>
            <person name="Drew J.C."/>
            <person name="Farmerie W.G."/>
            <person name="Daroub S.H."/>
            <person name="Triplett E.W."/>
        </authorList>
    </citation>
    <scope>NUCLEOTIDE SEQUENCE [LARGE SCALE GENOMIC DNA]</scope>
    <source>
        <strain evidence="11 12">SR1</strain>
    </source>
</reference>
<evidence type="ECO:0000256" key="2">
    <source>
        <dbReference type="ARBA" id="ARBA00012157"/>
    </source>
</evidence>
<proteinExistence type="predicted"/>
<dbReference type="SUPFAM" id="SSF52540">
    <property type="entry name" value="P-loop containing nucleoside triphosphate hydrolases"/>
    <property type="match status" value="1"/>
</dbReference>
<dbReference type="Gene3D" id="3.40.50.300">
    <property type="entry name" value="P-loop containing nucleotide triphosphate hydrolases"/>
    <property type="match status" value="1"/>
</dbReference>
<name>A0A075MP39_9ARCH</name>
<evidence type="ECO:0000256" key="1">
    <source>
        <dbReference type="ARBA" id="ARBA00001968"/>
    </source>
</evidence>
<dbReference type="KEGG" id="nev:NTE_00854"/>
<keyword evidence="4" id="KW-0547">Nucleotide-binding</keyword>
<dbReference type="RefSeq" id="WP_148699800.1">
    <property type="nucleotide sequence ID" value="NZ_CP007174.1"/>
</dbReference>
<dbReference type="Pfam" id="PF16575">
    <property type="entry name" value="CLP1_P"/>
    <property type="match status" value="1"/>
</dbReference>
<evidence type="ECO:0000313" key="12">
    <source>
        <dbReference type="Proteomes" id="UP000028194"/>
    </source>
</evidence>
<feature type="domain" description="Clp1 P-loop" evidence="10">
    <location>
        <begin position="95"/>
        <end position="275"/>
    </location>
</feature>
<accession>A0A075MP39</accession>
<dbReference type="InterPro" id="IPR027417">
    <property type="entry name" value="P-loop_NTPase"/>
</dbReference>
<keyword evidence="5" id="KW-0418">Kinase</keyword>
<protein>
    <recommendedName>
        <fullName evidence="2">polynucleotide 5'-hydroxyl-kinase</fullName>
        <ecNumber evidence="2">2.7.1.78</ecNumber>
    </recommendedName>
</protein>
<dbReference type="GO" id="GO:0006396">
    <property type="term" value="P:RNA processing"/>
    <property type="evidence" value="ECO:0007669"/>
    <property type="project" value="InterPro"/>
</dbReference>
<evidence type="ECO:0000256" key="5">
    <source>
        <dbReference type="ARBA" id="ARBA00022777"/>
    </source>
</evidence>
<comment type="function">
    <text evidence="7">Polynucleotide kinase that can phosphorylate the 5'-hydroxyl groups of both single-stranded RNA (ssRNA) and single-stranded DNA (ssDNA). Exhibits a strong preference for ssRNA.</text>
</comment>
<evidence type="ECO:0000256" key="7">
    <source>
        <dbReference type="ARBA" id="ARBA00024737"/>
    </source>
</evidence>
<dbReference type="PANTHER" id="PTHR12755:SF3">
    <property type="entry name" value="POLYNUCLEOTIDE 5'-HYDROXYL-KINASE NOL9"/>
    <property type="match status" value="1"/>
</dbReference>
<evidence type="ECO:0000256" key="4">
    <source>
        <dbReference type="ARBA" id="ARBA00022741"/>
    </source>
</evidence>
<dbReference type="AlphaFoldDB" id="A0A075MP39"/>
<dbReference type="EC" id="2.7.1.78" evidence="2"/>
<evidence type="ECO:0000313" key="11">
    <source>
        <dbReference type="EMBL" id="AIF82930.1"/>
    </source>
</evidence>
<dbReference type="EMBL" id="CP007174">
    <property type="protein sequence ID" value="AIF82930.1"/>
    <property type="molecule type" value="Genomic_DNA"/>
</dbReference>
<dbReference type="GeneID" id="41596697"/>
<gene>
    <name evidence="11" type="ORF">NTE_00854</name>
</gene>
<comment type="catalytic activity">
    <reaction evidence="9">
        <text>a 5'-end dephospho-2'-deoxyribonucleoside-DNA + ATP = a 5'-end 5'-phospho-2'-deoxyribonucleoside-DNA + ADP + H(+)</text>
        <dbReference type="Rhea" id="RHEA:15669"/>
        <dbReference type="Rhea" id="RHEA-COMP:13180"/>
        <dbReference type="Rhea" id="RHEA-COMP:13184"/>
        <dbReference type="ChEBI" id="CHEBI:15378"/>
        <dbReference type="ChEBI" id="CHEBI:30616"/>
        <dbReference type="ChEBI" id="CHEBI:136412"/>
        <dbReference type="ChEBI" id="CHEBI:136416"/>
        <dbReference type="ChEBI" id="CHEBI:456216"/>
        <dbReference type="EC" id="2.7.1.78"/>
    </reaction>
</comment>
<comment type="catalytic activity">
    <reaction evidence="8">
        <text>a 5'-end dephospho-ribonucleoside-RNA + ATP = a 5'-end 5'-phospho-ribonucleoside-RNA + ADP + H(+)</text>
        <dbReference type="Rhea" id="RHEA:54580"/>
        <dbReference type="Rhea" id="RHEA-COMP:13936"/>
        <dbReference type="Rhea" id="RHEA-COMP:15179"/>
        <dbReference type="ChEBI" id="CHEBI:15378"/>
        <dbReference type="ChEBI" id="CHEBI:30616"/>
        <dbReference type="ChEBI" id="CHEBI:138282"/>
        <dbReference type="ChEBI" id="CHEBI:138284"/>
        <dbReference type="ChEBI" id="CHEBI:456216"/>
        <dbReference type="EC" id="2.7.1.78"/>
    </reaction>
</comment>
<dbReference type="OrthoDB" id="359472at2157"/>
<dbReference type="PANTHER" id="PTHR12755">
    <property type="entry name" value="CLEAVAGE/POLYADENYLATION FACTOR IA SUBUNIT CLP1P"/>
    <property type="match status" value="1"/>
</dbReference>
<keyword evidence="6" id="KW-0067">ATP-binding</keyword>
<organism evidence="11 12">
    <name type="scientific">Candidatus Nitrososphaera evergladensis SR1</name>
    <dbReference type="NCBI Taxonomy" id="1459636"/>
    <lineage>
        <taxon>Archaea</taxon>
        <taxon>Nitrososphaerota</taxon>
        <taxon>Nitrososphaeria</taxon>
        <taxon>Nitrososphaerales</taxon>
        <taxon>Nitrososphaeraceae</taxon>
        <taxon>Nitrososphaera</taxon>
    </lineage>
</organism>
<comment type="cofactor">
    <cofactor evidence="1">
        <name>a divalent metal cation</name>
        <dbReference type="ChEBI" id="CHEBI:60240"/>
    </cofactor>
</comment>
<evidence type="ECO:0000256" key="8">
    <source>
        <dbReference type="ARBA" id="ARBA00044641"/>
    </source>
</evidence>
<dbReference type="GO" id="GO:0005524">
    <property type="term" value="F:ATP binding"/>
    <property type="evidence" value="ECO:0007669"/>
    <property type="project" value="UniProtKB-KW"/>
</dbReference>